<organism evidence="1 2">
    <name type="scientific">Kingdonia uniflora</name>
    <dbReference type="NCBI Taxonomy" id="39325"/>
    <lineage>
        <taxon>Eukaryota</taxon>
        <taxon>Viridiplantae</taxon>
        <taxon>Streptophyta</taxon>
        <taxon>Embryophyta</taxon>
        <taxon>Tracheophyta</taxon>
        <taxon>Spermatophyta</taxon>
        <taxon>Magnoliopsida</taxon>
        <taxon>Ranunculales</taxon>
        <taxon>Circaeasteraceae</taxon>
        <taxon>Kingdonia</taxon>
    </lineage>
</organism>
<evidence type="ECO:0008006" key="3">
    <source>
        <dbReference type="Google" id="ProtNLM"/>
    </source>
</evidence>
<dbReference type="AlphaFoldDB" id="A0A7J7LLN7"/>
<dbReference type="InterPro" id="IPR011990">
    <property type="entry name" value="TPR-like_helical_dom_sf"/>
</dbReference>
<evidence type="ECO:0000313" key="1">
    <source>
        <dbReference type="EMBL" id="KAF6143462.1"/>
    </source>
</evidence>
<comment type="caution">
    <text evidence="1">The sequence shown here is derived from an EMBL/GenBank/DDBJ whole genome shotgun (WGS) entry which is preliminary data.</text>
</comment>
<reference evidence="1 2" key="1">
    <citation type="journal article" date="2020" name="IScience">
        <title>Genome Sequencing of the Endangered Kingdonia uniflora (Circaeasteraceae, Ranunculales) Reveals Potential Mechanisms of Evolutionary Specialization.</title>
        <authorList>
            <person name="Sun Y."/>
            <person name="Deng T."/>
            <person name="Zhang A."/>
            <person name="Moore M.J."/>
            <person name="Landis J.B."/>
            <person name="Lin N."/>
            <person name="Zhang H."/>
            <person name="Zhang X."/>
            <person name="Huang J."/>
            <person name="Zhang X."/>
            <person name="Sun H."/>
            <person name="Wang H."/>
        </authorList>
    </citation>
    <scope>NUCLEOTIDE SEQUENCE [LARGE SCALE GENOMIC DNA]</scope>
    <source>
        <strain evidence="1">TB1705</strain>
        <tissue evidence="1">Leaf</tissue>
    </source>
</reference>
<dbReference type="EMBL" id="JACGCM010002205">
    <property type="protein sequence ID" value="KAF6143462.1"/>
    <property type="molecule type" value="Genomic_DNA"/>
</dbReference>
<sequence length="266" mass="29535">MFQLGFPKIELLALIAVLKVAPRDEDALHCKIVGLIKADNLDEALSAIRALEKIPWDQSFTVDFSFDKKYILGRCLRKESSEAMDGNSVPALWISQNGFMACAAFLTSLFSVGKDIDLRCSYASSSSSLTIDPQSALSVALGRKEEFNTSKNTKKLLHHWTPVTNTFCDEVLKDQAVWSKVFGVPLHLWSTKIFKIIGECCGGFLEVGHDTSSHVLSDIKLKVQNIKPIHDKSLIITTIIELEDAYIGGGVCFIPVKVEKMNKDRQ</sequence>
<proteinExistence type="predicted"/>
<name>A0A7J7LLN7_9MAGN</name>
<protein>
    <recommendedName>
        <fullName evidence="3">DUF4283 domain-containing protein</fullName>
    </recommendedName>
</protein>
<dbReference type="PANTHER" id="PTHR34427:SF5">
    <property type="entry name" value="DUF4283 DOMAIN-CONTAINING PROTEIN"/>
    <property type="match status" value="1"/>
</dbReference>
<evidence type="ECO:0000313" key="2">
    <source>
        <dbReference type="Proteomes" id="UP000541444"/>
    </source>
</evidence>
<dbReference type="Gene3D" id="1.25.40.10">
    <property type="entry name" value="Tetratricopeptide repeat domain"/>
    <property type="match status" value="1"/>
</dbReference>
<accession>A0A7J7LLN7</accession>
<keyword evidence="2" id="KW-1185">Reference proteome</keyword>
<gene>
    <name evidence="1" type="ORF">GIB67_029631</name>
</gene>
<dbReference type="OrthoDB" id="5421607at2759"/>
<dbReference type="Proteomes" id="UP000541444">
    <property type="component" value="Unassembled WGS sequence"/>
</dbReference>
<dbReference type="PANTHER" id="PTHR34427">
    <property type="entry name" value="DUF4283 DOMAIN PROTEIN"/>
    <property type="match status" value="1"/>
</dbReference>